<reference evidence="2 3" key="1">
    <citation type="journal article" date="2015" name="Genome Biol. Evol.">
        <title>Phylogenomic analyses indicate that early fungi evolved digesting cell walls of algal ancestors of land plants.</title>
        <authorList>
            <person name="Chang Y."/>
            <person name="Wang S."/>
            <person name="Sekimoto S."/>
            <person name="Aerts A.L."/>
            <person name="Choi C."/>
            <person name="Clum A."/>
            <person name="LaButti K.M."/>
            <person name="Lindquist E.A."/>
            <person name="Yee Ngan C."/>
            <person name="Ohm R.A."/>
            <person name="Salamov A.A."/>
            <person name="Grigoriev I.V."/>
            <person name="Spatafora J.W."/>
            <person name="Berbee M.L."/>
        </authorList>
    </citation>
    <scope>NUCLEOTIDE SEQUENCE [LARGE SCALE GENOMIC DNA]</scope>
    <source>
        <strain evidence="2 3">JEL478</strain>
    </source>
</reference>
<keyword evidence="3" id="KW-1185">Reference proteome</keyword>
<evidence type="ECO:0000313" key="3">
    <source>
        <dbReference type="Proteomes" id="UP000070544"/>
    </source>
</evidence>
<evidence type="ECO:0000256" key="1">
    <source>
        <dbReference type="SAM" id="Coils"/>
    </source>
</evidence>
<feature type="coiled-coil region" evidence="1">
    <location>
        <begin position="19"/>
        <end position="53"/>
    </location>
</feature>
<dbReference type="OrthoDB" id="10649249at2759"/>
<keyword evidence="1" id="KW-0175">Coiled coil</keyword>
<proteinExistence type="predicted"/>
<name>A0A139AGS1_GONPJ</name>
<accession>A0A139AGS1</accession>
<gene>
    <name evidence="2" type="ORF">M427DRAFT_134984</name>
</gene>
<organism evidence="2 3">
    <name type="scientific">Gonapodya prolifera (strain JEL478)</name>
    <name type="common">Monoblepharis prolifera</name>
    <dbReference type="NCBI Taxonomy" id="1344416"/>
    <lineage>
        <taxon>Eukaryota</taxon>
        <taxon>Fungi</taxon>
        <taxon>Fungi incertae sedis</taxon>
        <taxon>Chytridiomycota</taxon>
        <taxon>Chytridiomycota incertae sedis</taxon>
        <taxon>Monoblepharidomycetes</taxon>
        <taxon>Monoblepharidales</taxon>
        <taxon>Gonapodyaceae</taxon>
        <taxon>Gonapodya</taxon>
    </lineage>
</organism>
<sequence>MEREAASQRAIVADLLTRNSILELQASSLRGEVESLTDKISNLMTEMDKLRAQIQSRSPTILNDFMLAVGNFNPNEPDEIELVAGCEVFVAMLFADGWASVCIGR</sequence>
<dbReference type="EMBL" id="KQ965760">
    <property type="protein sequence ID" value="KXS15764.1"/>
    <property type="molecule type" value="Genomic_DNA"/>
</dbReference>
<evidence type="ECO:0000313" key="2">
    <source>
        <dbReference type="EMBL" id="KXS15764.1"/>
    </source>
</evidence>
<dbReference type="Proteomes" id="UP000070544">
    <property type="component" value="Unassembled WGS sequence"/>
</dbReference>
<dbReference type="AlphaFoldDB" id="A0A139AGS1"/>
<protein>
    <submittedName>
        <fullName evidence="2">Uncharacterized protein</fullName>
    </submittedName>
</protein>